<keyword evidence="3" id="KW-0804">Transcription</keyword>
<dbReference type="InterPro" id="IPR018060">
    <property type="entry name" value="HTH_AraC"/>
</dbReference>
<dbReference type="PRINTS" id="PR00032">
    <property type="entry name" value="HTHARAC"/>
</dbReference>
<reference evidence="6" key="1">
    <citation type="submission" date="2017-09" db="EMBL/GenBank/DDBJ databases">
        <title>Genome sequence of Nannocystis excedens DSM 71.</title>
        <authorList>
            <person name="Blom J."/>
        </authorList>
    </citation>
    <scope>NUCLEOTIDE SEQUENCE [LARGE SCALE GENOMIC DNA]</scope>
    <source>
        <strain evidence="6">type strain: E19</strain>
    </source>
</reference>
<gene>
    <name evidence="5" type="primary">adaA</name>
    <name evidence="5" type="ORF">HDIA_0460</name>
</gene>
<keyword evidence="5" id="KW-0808">Transferase</keyword>
<dbReference type="InterPro" id="IPR020449">
    <property type="entry name" value="Tscrpt_reg_AraC-type_HTH"/>
</dbReference>
<dbReference type="GO" id="GO:0008168">
    <property type="term" value="F:methyltransferase activity"/>
    <property type="evidence" value="ECO:0007669"/>
    <property type="project" value="UniProtKB-KW"/>
</dbReference>
<dbReference type="InterPro" id="IPR009057">
    <property type="entry name" value="Homeodomain-like_sf"/>
</dbReference>
<keyword evidence="2" id="KW-0238">DNA-binding</keyword>
<dbReference type="SUPFAM" id="SSF46689">
    <property type="entry name" value="Homeodomain-like"/>
    <property type="match status" value="2"/>
</dbReference>
<dbReference type="GO" id="GO:0003700">
    <property type="term" value="F:DNA-binding transcription factor activity"/>
    <property type="evidence" value="ECO:0007669"/>
    <property type="project" value="InterPro"/>
</dbReference>
<keyword evidence="5" id="KW-0489">Methyltransferase</keyword>
<dbReference type="Proteomes" id="UP000223606">
    <property type="component" value="Chromosome 1"/>
</dbReference>
<proteinExistence type="predicted"/>
<evidence type="ECO:0000256" key="3">
    <source>
        <dbReference type="ARBA" id="ARBA00023163"/>
    </source>
</evidence>
<accession>A0A2C9D2H3</accession>
<feature type="domain" description="HTH araC/xylS-type" evidence="4">
    <location>
        <begin position="184"/>
        <end position="281"/>
    </location>
</feature>
<name>A0A2C9D2H3_9HYPH</name>
<dbReference type="Pfam" id="PF12833">
    <property type="entry name" value="HTH_18"/>
    <property type="match status" value="1"/>
</dbReference>
<protein>
    <submittedName>
        <fullName evidence="5">Methylphosphotriester-DNA-protein-cysteine S-methyltransferase</fullName>
        <ecNumber evidence="5">2.1.1.-</ecNumber>
    </submittedName>
</protein>
<evidence type="ECO:0000256" key="2">
    <source>
        <dbReference type="ARBA" id="ARBA00023125"/>
    </source>
</evidence>
<dbReference type="KEGG" id="hdi:HDIA_0460"/>
<dbReference type="AlphaFoldDB" id="A0A2C9D2H3"/>
<evidence type="ECO:0000313" key="6">
    <source>
        <dbReference type="Proteomes" id="UP000223606"/>
    </source>
</evidence>
<dbReference type="GO" id="GO:0043565">
    <property type="term" value="F:sequence-specific DNA binding"/>
    <property type="evidence" value="ECO:0007669"/>
    <property type="project" value="InterPro"/>
</dbReference>
<dbReference type="EMBL" id="LT960614">
    <property type="protein sequence ID" value="SON54001.1"/>
    <property type="molecule type" value="Genomic_DNA"/>
</dbReference>
<evidence type="ECO:0000256" key="1">
    <source>
        <dbReference type="ARBA" id="ARBA00023015"/>
    </source>
</evidence>
<keyword evidence="6" id="KW-1185">Reference proteome</keyword>
<dbReference type="InterPro" id="IPR018062">
    <property type="entry name" value="HTH_AraC-typ_CS"/>
</dbReference>
<dbReference type="InterPro" id="IPR050204">
    <property type="entry name" value="AraC_XylS_family_regulators"/>
</dbReference>
<dbReference type="PROSITE" id="PS01124">
    <property type="entry name" value="HTH_ARAC_FAMILY_2"/>
    <property type="match status" value="1"/>
</dbReference>
<dbReference type="PANTHER" id="PTHR46796">
    <property type="entry name" value="HTH-TYPE TRANSCRIPTIONAL ACTIVATOR RHAS-RELATED"/>
    <property type="match status" value="1"/>
</dbReference>
<dbReference type="PROSITE" id="PS00041">
    <property type="entry name" value="HTH_ARAC_FAMILY_1"/>
    <property type="match status" value="1"/>
</dbReference>
<evidence type="ECO:0000313" key="5">
    <source>
        <dbReference type="EMBL" id="SON54001.1"/>
    </source>
</evidence>
<dbReference type="PANTHER" id="PTHR46796:SF14">
    <property type="entry name" value="TRANSCRIPTIONAL REGULATORY PROTEIN"/>
    <property type="match status" value="1"/>
</dbReference>
<organism evidence="5 6">
    <name type="scientific">Hartmannibacter diazotrophicus</name>
    <dbReference type="NCBI Taxonomy" id="1482074"/>
    <lineage>
        <taxon>Bacteria</taxon>
        <taxon>Pseudomonadati</taxon>
        <taxon>Pseudomonadota</taxon>
        <taxon>Alphaproteobacteria</taxon>
        <taxon>Hyphomicrobiales</taxon>
        <taxon>Pleomorphomonadaceae</taxon>
        <taxon>Hartmannibacter</taxon>
    </lineage>
</organism>
<dbReference type="SMART" id="SM00342">
    <property type="entry name" value="HTH_ARAC"/>
    <property type="match status" value="1"/>
</dbReference>
<evidence type="ECO:0000259" key="4">
    <source>
        <dbReference type="PROSITE" id="PS01124"/>
    </source>
</evidence>
<sequence>MEQPAIVQTILSVSASDIMITRTHGAGPESASERALPRADAYGVTVQLRSLDDHKLWNNGRLVGKGPCKRGALAIADLRQKWDVCHLSPYDEVQFKIPFARLEAFAKDAGRPEYVGLACHTDVLDGVMLGLARALLPALEAPETANMLFVEQINLAMLTHLTQSYGGLHFSSQSRGTLARWQEKRATDILVAHLDKPVSISTLADACDLSRSYFIKAFKESFGRTPHRWLTEYRVARAKALLRQDIPLAEIALICGFSDQSHFSRVFTAIAGETPGRFRQLYGMDESADWPGSGPEEHLCR</sequence>
<keyword evidence="1" id="KW-0805">Transcription regulation</keyword>
<dbReference type="EC" id="2.1.1.-" evidence="5"/>
<dbReference type="GO" id="GO:0032259">
    <property type="term" value="P:methylation"/>
    <property type="evidence" value="ECO:0007669"/>
    <property type="project" value="UniProtKB-KW"/>
</dbReference>
<dbReference type="Gene3D" id="1.10.10.60">
    <property type="entry name" value="Homeodomain-like"/>
    <property type="match status" value="2"/>
</dbReference>